<dbReference type="SUPFAM" id="SSF56112">
    <property type="entry name" value="Protein kinase-like (PK-like)"/>
    <property type="match status" value="1"/>
</dbReference>
<feature type="region of interest" description="Disordered" evidence="1">
    <location>
        <begin position="134"/>
        <end position="160"/>
    </location>
</feature>
<dbReference type="AlphaFoldDB" id="A0A550C7Q2"/>
<feature type="compositionally biased region" description="Polar residues" evidence="1">
    <location>
        <begin position="15"/>
        <end position="30"/>
    </location>
</feature>
<sequence length="695" mass="77831">MDRLKQVIASPRSVKVSSTPGAVMTSSSSRADPLSAHDYSHHDHIDSLIHDELSGDATRNQVPNLVEHIFPDHALPISIDEVYKAMTRGRSPLYSPKRRVWRGAPDFWLKNQEHAVADWFEKLASAAKALIAEKKKSEDPESAAAQDPATPPQPKPRRWSADFCDEPLSEAAFDMKRKPDIVGLDELPVTWKNACVDVQIKSNEKLENKIVLQLHDGAFSILSAQDIRLFHIGCGIAGDLIWVNYYDRSGCLRSRPASIHAEPLLFLRILLGLTLLDKNYLGYDSTIEVSVDDERFVTVEGVKYEILHIICQRPGICGLATVCWLCQDVSTEDLVVIKNSWMDRSRANTEADLLRKANEAGVKGIPTVIGFEFVERDDARVSTARIREDLLPDEQHADTRELTRLVMKECYDGLAESFTSPSDLLSLLRDSVEAHKSLYEDAKIIHADISDKNIVVKTDPLSGKRRGCLIDLNYAIDMEHKRESSSKGSKSAQVFFISPQLLTDPNIVSHDHHHDLDSFLFVLMWITFAYGGPGGALRVWNIKNSEVAGWMDKDKRTAGNNKQGTMSWKRVDTFGYFLQENMAPYFVDLQPCILELRSALFVNVDKPATHSDMINILTAHIDRLRLGEEKPLTATKSEDGHEQWMNSFAKPEDDFTARILVSSAEIIQVSTTCDGSKGADRAAPTTRATDPHRHA</sequence>
<dbReference type="EMBL" id="VDMD01000020">
    <property type="protein sequence ID" value="TRM60833.1"/>
    <property type="molecule type" value="Genomic_DNA"/>
</dbReference>
<evidence type="ECO:0000256" key="1">
    <source>
        <dbReference type="SAM" id="MobiDB-lite"/>
    </source>
</evidence>
<comment type="caution">
    <text evidence="3">The sequence shown here is derived from an EMBL/GenBank/DDBJ whole genome shotgun (WGS) entry which is preliminary data.</text>
</comment>
<name>A0A550C7Q2_9AGAR</name>
<feature type="region of interest" description="Disordered" evidence="1">
    <location>
        <begin position="1"/>
        <end position="35"/>
    </location>
</feature>
<dbReference type="PANTHER" id="PTHR38248:SF2">
    <property type="entry name" value="FUNK1 11"/>
    <property type="match status" value="1"/>
</dbReference>
<feature type="region of interest" description="Disordered" evidence="1">
    <location>
        <begin position="673"/>
        <end position="695"/>
    </location>
</feature>
<proteinExistence type="predicted"/>
<protein>
    <recommendedName>
        <fullName evidence="2">Fungal-type protein kinase domain-containing protein</fullName>
    </recommendedName>
</protein>
<dbReference type="InterPro" id="IPR040976">
    <property type="entry name" value="Pkinase_fungal"/>
</dbReference>
<organism evidence="3 4">
    <name type="scientific">Schizophyllum amplum</name>
    <dbReference type="NCBI Taxonomy" id="97359"/>
    <lineage>
        <taxon>Eukaryota</taxon>
        <taxon>Fungi</taxon>
        <taxon>Dikarya</taxon>
        <taxon>Basidiomycota</taxon>
        <taxon>Agaricomycotina</taxon>
        <taxon>Agaricomycetes</taxon>
        <taxon>Agaricomycetidae</taxon>
        <taxon>Agaricales</taxon>
        <taxon>Schizophyllaceae</taxon>
        <taxon>Schizophyllum</taxon>
    </lineage>
</organism>
<reference evidence="3 4" key="1">
    <citation type="journal article" date="2019" name="New Phytol.">
        <title>Comparative genomics reveals unique wood-decay strategies and fruiting body development in the Schizophyllaceae.</title>
        <authorList>
            <person name="Almasi E."/>
            <person name="Sahu N."/>
            <person name="Krizsan K."/>
            <person name="Balint B."/>
            <person name="Kovacs G.M."/>
            <person name="Kiss B."/>
            <person name="Cseklye J."/>
            <person name="Drula E."/>
            <person name="Henrissat B."/>
            <person name="Nagy I."/>
            <person name="Chovatia M."/>
            <person name="Adam C."/>
            <person name="LaButti K."/>
            <person name="Lipzen A."/>
            <person name="Riley R."/>
            <person name="Grigoriev I.V."/>
            <person name="Nagy L.G."/>
        </authorList>
    </citation>
    <scope>NUCLEOTIDE SEQUENCE [LARGE SCALE GENOMIC DNA]</scope>
    <source>
        <strain evidence="3 4">NL-1724</strain>
    </source>
</reference>
<dbReference type="OrthoDB" id="5584477at2759"/>
<evidence type="ECO:0000259" key="2">
    <source>
        <dbReference type="Pfam" id="PF17667"/>
    </source>
</evidence>
<dbReference type="Proteomes" id="UP000320762">
    <property type="component" value="Unassembled WGS sequence"/>
</dbReference>
<dbReference type="STRING" id="97359.A0A550C7Q2"/>
<accession>A0A550C7Q2</accession>
<dbReference type="InterPro" id="IPR011009">
    <property type="entry name" value="Kinase-like_dom_sf"/>
</dbReference>
<feature type="domain" description="Fungal-type protein kinase" evidence="2">
    <location>
        <begin position="186"/>
        <end position="526"/>
    </location>
</feature>
<keyword evidence="4" id="KW-1185">Reference proteome</keyword>
<evidence type="ECO:0000313" key="3">
    <source>
        <dbReference type="EMBL" id="TRM60833.1"/>
    </source>
</evidence>
<dbReference type="Gene3D" id="1.10.510.10">
    <property type="entry name" value="Transferase(Phosphotransferase) domain 1"/>
    <property type="match status" value="1"/>
</dbReference>
<dbReference type="PANTHER" id="PTHR38248">
    <property type="entry name" value="FUNK1 6"/>
    <property type="match status" value="1"/>
</dbReference>
<evidence type="ECO:0000313" key="4">
    <source>
        <dbReference type="Proteomes" id="UP000320762"/>
    </source>
</evidence>
<dbReference type="Pfam" id="PF17667">
    <property type="entry name" value="Pkinase_fungal"/>
    <property type="match status" value="1"/>
</dbReference>
<gene>
    <name evidence="3" type="ORF">BD626DRAFT_571535</name>
</gene>